<evidence type="ECO:0000313" key="1">
    <source>
        <dbReference type="EMBL" id="TGO90671.1"/>
    </source>
</evidence>
<accession>A0A4Z1L1M2</accession>
<dbReference type="Proteomes" id="UP000297280">
    <property type="component" value="Unassembled WGS sequence"/>
</dbReference>
<name>A0A4Z1L1M2_9HELO</name>
<gene>
    <name evidence="1" type="ORF">BPOR_0055g00140</name>
</gene>
<dbReference type="EMBL" id="PQXO01000055">
    <property type="protein sequence ID" value="TGO90671.1"/>
    <property type="molecule type" value="Genomic_DNA"/>
</dbReference>
<proteinExistence type="predicted"/>
<reference evidence="1 2" key="1">
    <citation type="submission" date="2017-12" db="EMBL/GenBank/DDBJ databases">
        <title>Comparative genomics of Botrytis spp.</title>
        <authorList>
            <person name="Valero-Jimenez C.A."/>
            <person name="Tapia P."/>
            <person name="Veloso J."/>
            <person name="Silva-Moreno E."/>
            <person name="Staats M."/>
            <person name="Valdes J.H."/>
            <person name="Van Kan J.A.L."/>
        </authorList>
    </citation>
    <scope>NUCLEOTIDE SEQUENCE [LARGE SCALE GENOMIC DNA]</scope>
    <source>
        <strain evidence="1 2">MUCL3349</strain>
    </source>
</reference>
<organism evidence="1 2">
    <name type="scientific">Botrytis porri</name>
    <dbReference type="NCBI Taxonomy" id="87229"/>
    <lineage>
        <taxon>Eukaryota</taxon>
        <taxon>Fungi</taxon>
        <taxon>Dikarya</taxon>
        <taxon>Ascomycota</taxon>
        <taxon>Pezizomycotina</taxon>
        <taxon>Leotiomycetes</taxon>
        <taxon>Helotiales</taxon>
        <taxon>Sclerotiniaceae</taxon>
        <taxon>Botrytis</taxon>
    </lineage>
</organism>
<sequence length="101" mass="11342">MYSRNALCTDFIRMVDSLDKATETIKEAAPKIESAKQWSNFSSGIRSSFTGMNWLSPDNSSPRPLDPLGTSIHNVPQQQGQFPRACKHALLDTSTDWRRAK</sequence>
<evidence type="ECO:0000313" key="2">
    <source>
        <dbReference type="Proteomes" id="UP000297280"/>
    </source>
</evidence>
<keyword evidence="2" id="KW-1185">Reference proteome</keyword>
<protein>
    <submittedName>
        <fullName evidence="1">Uncharacterized protein</fullName>
    </submittedName>
</protein>
<dbReference type="AlphaFoldDB" id="A0A4Z1L1M2"/>
<comment type="caution">
    <text evidence="1">The sequence shown here is derived from an EMBL/GenBank/DDBJ whole genome shotgun (WGS) entry which is preliminary data.</text>
</comment>